<feature type="binding site" evidence="8">
    <location>
        <position position="116"/>
    </location>
    <ligand>
        <name>Zn(2+)</name>
        <dbReference type="ChEBI" id="CHEBI:29105"/>
        <note>catalytic</note>
    </ligand>
</feature>
<dbReference type="OrthoDB" id="9807740at2"/>
<evidence type="ECO:0000313" key="9">
    <source>
        <dbReference type="EMBL" id="AFJ02938.1"/>
    </source>
</evidence>
<evidence type="ECO:0000256" key="3">
    <source>
        <dbReference type="ARBA" id="ARBA00022722"/>
    </source>
</evidence>
<keyword evidence="6 8" id="KW-0378">Hydrolase</keyword>
<comment type="subcellular location">
    <subcellularLocation>
        <location evidence="8">Cytoplasm</location>
    </subcellularLocation>
</comment>
<dbReference type="GO" id="GO:0006364">
    <property type="term" value="P:rRNA processing"/>
    <property type="evidence" value="ECO:0007669"/>
    <property type="project" value="UniProtKB-UniRule"/>
</dbReference>
<proteinExistence type="inferred from homology"/>
<dbReference type="InterPro" id="IPR023091">
    <property type="entry name" value="MetalPrtase_cat_dom_sf_prd"/>
</dbReference>
<keyword evidence="5 8" id="KW-0255">Endonuclease</keyword>
<keyword evidence="8" id="KW-0963">Cytoplasm</keyword>
<evidence type="ECO:0000313" key="10">
    <source>
        <dbReference type="Proteomes" id="UP000009145"/>
    </source>
</evidence>
<dbReference type="eggNOG" id="COG0319">
    <property type="taxonomic scope" value="Bacteria"/>
</dbReference>
<dbReference type="Proteomes" id="UP000009145">
    <property type="component" value="Chromosome"/>
</dbReference>
<dbReference type="PATRIC" id="fig|754477.3.peg.1768"/>
<reference evidence="9 10" key="1">
    <citation type="journal article" date="2012" name="J. Bacteriol.">
        <title>Complete genome sequences of Methylophaga sp. strain JAM1 and Methylophaga sp. strain JAM7.</title>
        <authorList>
            <person name="Villeneuve C."/>
            <person name="Martineau C."/>
            <person name="Mauffrey F."/>
            <person name="Villemur R."/>
        </authorList>
    </citation>
    <scope>NUCLEOTIDE SEQUENCE [LARGE SCALE GENOMIC DNA]</scope>
    <source>
        <strain evidence="9 10">JAM7</strain>
    </source>
</reference>
<dbReference type="SUPFAM" id="SSF55486">
    <property type="entry name" value="Metalloproteases ('zincins'), catalytic domain"/>
    <property type="match status" value="1"/>
</dbReference>
<dbReference type="GO" id="GO:0005737">
    <property type="term" value="C:cytoplasm"/>
    <property type="evidence" value="ECO:0007669"/>
    <property type="project" value="UniProtKB-SubCell"/>
</dbReference>
<dbReference type="Pfam" id="PF02130">
    <property type="entry name" value="YbeY"/>
    <property type="match status" value="1"/>
</dbReference>
<dbReference type="GO" id="GO:0004222">
    <property type="term" value="F:metalloendopeptidase activity"/>
    <property type="evidence" value="ECO:0007669"/>
    <property type="project" value="InterPro"/>
</dbReference>
<evidence type="ECO:0000256" key="4">
    <source>
        <dbReference type="ARBA" id="ARBA00022723"/>
    </source>
</evidence>
<evidence type="ECO:0000256" key="6">
    <source>
        <dbReference type="ARBA" id="ARBA00022801"/>
    </source>
</evidence>
<evidence type="ECO:0000256" key="2">
    <source>
        <dbReference type="ARBA" id="ARBA00022517"/>
    </source>
</evidence>
<keyword evidence="8" id="KW-0698">rRNA processing</keyword>
<dbReference type="EMBL" id="CP003380">
    <property type="protein sequence ID" value="AFJ02938.1"/>
    <property type="molecule type" value="Genomic_DNA"/>
</dbReference>
<dbReference type="PANTHER" id="PTHR46986:SF1">
    <property type="entry name" value="ENDORIBONUCLEASE YBEY, CHLOROPLASTIC"/>
    <property type="match status" value="1"/>
</dbReference>
<protein>
    <recommendedName>
        <fullName evidence="8">Endoribonuclease YbeY</fullName>
        <ecNumber evidence="8">3.1.-.-</ecNumber>
    </recommendedName>
</protein>
<evidence type="ECO:0000256" key="8">
    <source>
        <dbReference type="HAMAP-Rule" id="MF_00009"/>
    </source>
</evidence>
<keyword evidence="10" id="KW-1185">Reference proteome</keyword>
<dbReference type="RefSeq" id="WP_014704358.1">
    <property type="nucleotide sequence ID" value="NC_017856.1"/>
</dbReference>
<dbReference type="InterPro" id="IPR002036">
    <property type="entry name" value="YbeY"/>
</dbReference>
<dbReference type="NCBIfam" id="TIGR00043">
    <property type="entry name" value="rRNA maturation RNase YbeY"/>
    <property type="match status" value="1"/>
</dbReference>
<comment type="function">
    <text evidence="8">Single strand-specific metallo-endoribonuclease involved in late-stage 70S ribosome quality control and in maturation of the 3' terminus of the 16S rRNA.</text>
</comment>
<dbReference type="PANTHER" id="PTHR46986">
    <property type="entry name" value="ENDORIBONUCLEASE YBEY, CHLOROPLASTIC"/>
    <property type="match status" value="1"/>
</dbReference>
<gene>
    <name evidence="8" type="primary">ybeY</name>
    <name evidence="9" type="ordered locus">Q7C_1797</name>
</gene>
<organism evidence="9 10">
    <name type="scientific">Methylophaga frappieri (strain ATCC BAA-2434 / DSM 25690 / JAM7)</name>
    <dbReference type="NCBI Taxonomy" id="754477"/>
    <lineage>
        <taxon>Bacteria</taxon>
        <taxon>Pseudomonadati</taxon>
        <taxon>Pseudomonadota</taxon>
        <taxon>Gammaproteobacteria</taxon>
        <taxon>Thiotrichales</taxon>
        <taxon>Piscirickettsiaceae</taxon>
        <taxon>Methylophaga</taxon>
    </lineage>
</organism>
<comment type="cofactor">
    <cofactor evidence="8">
        <name>Zn(2+)</name>
        <dbReference type="ChEBI" id="CHEBI:29105"/>
    </cofactor>
    <text evidence="8">Binds 1 zinc ion.</text>
</comment>
<evidence type="ECO:0000256" key="1">
    <source>
        <dbReference type="ARBA" id="ARBA00010875"/>
    </source>
</evidence>
<comment type="similarity">
    <text evidence="1 8">Belongs to the endoribonuclease YbeY family.</text>
</comment>
<name>I1YJ45_METFJ</name>
<keyword evidence="4 8" id="KW-0479">Metal-binding</keyword>
<keyword evidence="3 8" id="KW-0540">Nuclease</keyword>
<dbReference type="Gene3D" id="3.40.390.30">
    <property type="entry name" value="Metalloproteases ('zincins'), catalytic domain"/>
    <property type="match status" value="1"/>
</dbReference>
<accession>I1YJ45</accession>
<keyword evidence="2 8" id="KW-0690">Ribosome biogenesis</keyword>
<dbReference type="STRING" id="754477.Q7C_1797"/>
<sequence>MKTVLIDLQHAVADPLPADDDFQRWAEAALTLVDVDCELCIRIVDVAESQQLNHQYRQKDYPTNVLSFPFDAPIALEPRLLGDLVMCAPVVKKEASEQGKPEQHHWAHLTIHGCLHLLGYDHLNDEEAEEMEALEIQILQTLDIANPYLEPRL</sequence>
<dbReference type="HOGENOM" id="CLU_106710_0_1_6"/>
<dbReference type="GO" id="GO:0008270">
    <property type="term" value="F:zinc ion binding"/>
    <property type="evidence" value="ECO:0007669"/>
    <property type="project" value="UniProtKB-UniRule"/>
</dbReference>
<evidence type="ECO:0000256" key="5">
    <source>
        <dbReference type="ARBA" id="ARBA00022759"/>
    </source>
</evidence>
<dbReference type="GO" id="GO:0004521">
    <property type="term" value="F:RNA endonuclease activity"/>
    <property type="evidence" value="ECO:0007669"/>
    <property type="project" value="UniProtKB-UniRule"/>
</dbReference>
<feature type="binding site" evidence="8">
    <location>
        <position position="122"/>
    </location>
    <ligand>
        <name>Zn(2+)</name>
        <dbReference type="ChEBI" id="CHEBI:29105"/>
        <note>catalytic</note>
    </ligand>
</feature>
<keyword evidence="7 8" id="KW-0862">Zinc</keyword>
<dbReference type="AlphaFoldDB" id="I1YJ45"/>
<dbReference type="PROSITE" id="PS01306">
    <property type="entry name" value="UPF0054"/>
    <property type="match status" value="1"/>
</dbReference>
<evidence type="ECO:0000256" key="7">
    <source>
        <dbReference type="ARBA" id="ARBA00022833"/>
    </source>
</evidence>
<dbReference type="EC" id="3.1.-.-" evidence="8"/>
<dbReference type="InterPro" id="IPR020549">
    <property type="entry name" value="YbeY_CS"/>
</dbReference>
<dbReference type="KEGG" id="mec:Q7C_1797"/>
<dbReference type="HAMAP" id="MF_00009">
    <property type="entry name" value="Endoribonucl_YbeY"/>
    <property type="match status" value="1"/>
</dbReference>
<feature type="binding site" evidence="8">
    <location>
        <position position="112"/>
    </location>
    <ligand>
        <name>Zn(2+)</name>
        <dbReference type="ChEBI" id="CHEBI:29105"/>
        <note>catalytic</note>
    </ligand>
</feature>